<protein>
    <recommendedName>
        <fullName evidence="7">D-lactate dehydrogenase (cytochrome)</fullName>
        <ecNumber evidence="7">1.1.2.4</ecNumber>
    </recommendedName>
</protein>
<dbReference type="EC" id="1.1.2.4" evidence="7"/>
<comment type="similarity">
    <text evidence="2">Belongs to the FAD-binding oxidoreductase/transferase type 4 family.</text>
</comment>
<evidence type="ECO:0000259" key="8">
    <source>
        <dbReference type="PROSITE" id="PS51387"/>
    </source>
</evidence>
<dbReference type="GO" id="GO:0004458">
    <property type="term" value="F:D-lactate dehydrogenase (cytochrome) activity"/>
    <property type="evidence" value="ECO:0007669"/>
    <property type="project" value="UniProtKB-EC"/>
</dbReference>
<evidence type="ECO:0000256" key="2">
    <source>
        <dbReference type="ARBA" id="ARBA00008000"/>
    </source>
</evidence>
<dbReference type="FunFam" id="3.30.70.2740:FF:000001">
    <property type="entry name" value="D-lactate dehydrogenase mitochondrial"/>
    <property type="match status" value="1"/>
</dbReference>
<dbReference type="GO" id="GO:0071949">
    <property type="term" value="F:FAD binding"/>
    <property type="evidence" value="ECO:0007669"/>
    <property type="project" value="InterPro"/>
</dbReference>
<dbReference type="GO" id="GO:0008720">
    <property type="term" value="F:D-lactate dehydrogenase (NAD+) activity"/>
    <property type="evidence" value="ECO:0007669"/>
    <property type="project" value="TreeGrafter"/>
</dbReference>
<dbReference type="InterPro" id="IPR016164">
    <property type="entry name" value="FAD-linked_Oxase-like_C"/>
</dbReference>
<dbReference type="InterPro" id="IPR006094">
    <property type="entry name" value="Oxid_FAD_bind_N"/>
</dbReference>
<dbReference type="PROSITE" id="PS51387">
    <property type="entry name" value="FAD_PCMH"/>
    <property type="match status" value="1"/>
</dbReference>
<evidence type="ECO:0000256" key="7">
    <source>
        <dbReference type="ARBA" id="ARBA00038897"/>
    </source>
</evidence>
<comment type="cofactor">
    <cofactor evidence="1">
        <name>FAD</name>
        <dbReference type="ChEBI" id="CHEBI:57692"/>
    </cofactor>
</comment>
<dbReference type="Gene3D" id="3.30.70.2740">
    <property type="match status" value="1"/>
</dbReference>
<dbReference type="Pfam" id="PF02913">
    <property type="entry name" value="FAD-oxidase_C"/>
    <property type="match status" value="1"/>
</dbReference>
<dbReference type="InterPro" id="IPR016166">
    <property type="entry name" value="FAD-bd_PCMH"/>
</dbReference>
<dbReference type="SUPFAM" id="SSF55103">
    <property type="entry name" value="FAD-linked oxidases, C-terminal domain"/>
    <property type="match status" value="1"/>
</dbReference>
<dbReference type="InterPro" id="IPR016169">
    <property type="entry name" value="FAD-bd_PCMH_sub2"/>
</dbReference>
<organism evidence="9 10">
    <name type="scientific">Candidatus Colwellbacteria bacterium RIFCSPHIGHO2_02_FULL_43_15</name>
    <dbReference type="NCBI Taxonomy" id="1797686"/>
    <lineage>
        <taxon>Bacteria</taxon>
        <taxon>Candidatus Colwelliibacteriota</taxon>
    </lineage>
</organism>
<keyword evidence="3" id="KW-0285">Flavoprotein</keyword>
<evidence type="ECO:0000256" key="6">
    <source>
        <dbReference type="ARBA" id="ARBA00023002"/>
    </source>
</evidence>
<evidence type="ECO:0000256" key="5">
    <source>
        <dbReference type="ARBA" id="ARBA00022946"/>
    </source>
</evidence>
<evidence type="ECO:0000256" key="1">
    <source>
        <dbReference type="ARBA" id="ARBA00001974"/>
    </source>
</evidence>
<dbReference type="PANTHER" id="PTHR11748">
    <property type="entry name" value="D-LACTATE DEHYDROGENASE"/>
    <property type="match status" value="1"/>
</dbReference>
<dbReference type="PANTHER" id="PTHR11748:SF111">
    <property type="entry name" value="D-LACTATE DEHYDROGENASE, MITOCHONDRIAL-RELATED"/>
    <property type="match status" value="1"/>
</dbReference>
<dbReference type="SUPFAM" id="SSF56176">
    <property type="entry name" value="FAD-binding/transporter-associated domain-like"/>
    <property type="match status" value="1"/>
</dbReference>
<dbReference type="InterPro" id="IPR036318">
    <property type="entry name" value="FAD-bd_PCMH-like_sf"/>
</dbReference>
<name>A0A1G1YZT9_9BACT</name>
<gene>
    <name evidence="9" type="ORF">A3D47_00080</name>
</gene>
<keyword evidence="6" id="KW-0560">Oxidoreductase</keyword>
<sequence length="547" mass="61814">MTIAEKIRQFLKGEVVDDSKSLEEYSRDASIFQIKPQIVVFPKNVEDIKNLVKFVAKEKPKNKTLSLTPRSAGTDMSGGPLTESIVVSMTKYFNKVLEVGNGHAIVQPGTYYRDLDKATLAKGYILPSYPASREICTVGGMVANNSGGEKNLAYGQTERYVESVKMVLADGNECEFKKLTLKELKVKQKQKNLEGEVYRKMYKLVDKNYKALKAAKPHVSKNSSGYFLWDVMDDTKESFDLTKVIVGSQGTFGIITEIKFKLVKPKTHSQLLVIFLSDLKPLAEIVGRVLKYKPESFESYDDNTMKIGLKFFGDILKIMKGTFFSLGMAFLPEFWMVLTGGVPKLILLAEFTGDTDEEASEKAGNAQKAIADLNVKNRLSKTERDMKKYWTFRRESFNLLRHHMKGLRTAPFIDDVIVPPEKLPEFLPKLNALLDQYDLVYTVAGHIGDGNFHIIPLMRLSDPKAKDIIENLSKKVYHLTLQFGGSITAEHNDGLIRSPFLKEVYGEKIYKLFEETEHTFDPNNIFNPTKKSGASLTYAMEHIDTRV</sequence>
<dbReference type="Pfam" id="PF01565">
    <property type="entry name" value="FAD_binding_4"/>
    <property type="match status" value="1"/>
</dbReference>
<dbReference type="InterPro" id="IPR004113">
    <property type="entry name" value="FAD-bd_oxidored_4_C"/>
</dbReference>
<dbReference type="GO" id="GO:1903457">
    <property type="term" value="P:lactate catabolic process"/>
    <property type="evidence" value="ECO:0007669"/>
    <property type="project" value="TreeGrafter"/>
</dbReference>
<comment type="caution">
    <text evidence="9">The sequence shown here is derived from an EMBL/GenBank/DDBJ whole genome shotgun (WGS) entry which is preliminary data.</text>
</comment>
<accession>A0A1G1YZT9</accession>
<dbReference type="EMBL" id="MHIU01000016">
    <property type="protein sequence ID" value="OGY57905.1"/>
    <property type="molecule type" value="Genomic_DNA"/>
</dbReference>
<evidence type="ECO:0000256" key="3">
    <source>
        <dbReference type="ARBA" id="ARBA00022630"/>
    </source>
</evidence>
<keyword evidence="4" id="KW-0274">FAD</keyword>
<evidence type="ECO:0000313" key="9">
    <source>
        <dbReference type="EMBL" id="OGY57905.1"/>
    </source>
</evidence>
<keyword evidence="5" id="KW-0809">Transit peptide</keyword>
<evidence type="ECO:0000313" key="10">
    <source>
        <dbReference type="Proteomes" id="UP000178651"/>
    </source>
</evidence>
<feature type="domain" description="FAD-binding PCMH-type" evidence="8">
    <location>
        <begin position="32"/>
        <end position="265"/>
    </location>
</feature>
<dbReference type="Proteomes" id="UP000178651">
    <property type="component" value="Unassembled WGS sequence"/>
</dbReference>
<evidence type="ECO:0000256" key="4">
    <source>
        <dbReference type="ARBA" id="ARBA00022827"/>
    </source>
</evidence>
<reference evidence="9 10" key="1">
    <citation type="journal article" date="2016" name="Nat. Commun.">
        <title>Thousands of microbial genomes shed light on interconnected biogeochemical processes in an aquifer system.</title>
        <authorList>
            <person name="Anantharaman K."/>
            <person name="Brown C.T."/>
            <person name="Hug L.A."/>
            <person name="Sharon I."/>
            <person name="Castelle C.J."/>
            <person name="Probst A.J."/>
            <person name="Thomas B.C."/>
            <person name="Singh A."/>
            <person name="Wilkins M.J."/>
            <person name="Karaoz U."/>
            <person name="Brodie E.L."/>
            <person name="Williams K.H."/>
            <person name="Hubbard S.S."/>
            <person name="Banfield J.F."/>
        </authorList>
    </citation>
    <scope>NUCLEOTIDE SEQUENCE [LARGE SCALE GENOMIC DNA]</scope>
</reference>
<proteinExistence type="inferred from homology"/>
<dbReference type="Gene3D" id="3.30.465.10">
    <property type="match status" value="2"/>
</dbReference>
<dbReference type="AlphaFoldDB" id="A0A1G1YZT9"/>